<gene>
    <name evidence="2" type="ORF">SAMN05444272_2854</name>
</gene>
<evidence type="ECO:0000259" key="1">
    <source>
        <dbReference type="Pfam" id="PF02036"/>
    </source>
</evidence>
<dbReference type="EMBL" id="FRBW01000003">
    <property type="protein sequence ID" value="SHM64967.1"/>
    <property type="molecule type" value="Genomic_DNA"/>
</dbReference>
<feature type="domain" description="SCP2" evidence="1">
    <location>
        <begin position="50"/>
        <end position="140"/>
    </location>
</feature>
<protein>
    <submittedName>
        <fullName evidence="2">Predicted lipid carrier protein YhbT, contains SCP2 domain</fullName>
    </submittedName>
</protein>
<dbReference type="Proteomes" id="UP000186002">
    <property type="component" value="Unassembled WGS sequence"/>
</dbReference>
<proteinExistence type="predicted"/>
<evidence type="ECO:0000313" key="3">
    <source>
        <dbReference type="Proteomes" id="UP000186002"/>
    </source>
</evidence>
<name>A0A1M7KJ85_9HYPH</name>
<dbReference type="SUPFAM" id="SSF55718">
    <property type="entry name" value="SCP-like"/>
    <property type="match status" value="1"/>
</dbReference>
<dbReference type="AlphaFoldDB" id="A0A1M7KJ85"/>
<dbReference type="STRING" id="735517.SAMN05444272_2854"/>
<sequence>MTAPAFQTAADKAIPQIPAALALGLRLAPSLPAEHLLTHLARRILAKHSGLLSRLGPYRHCRFALSASDVPLSFCLDLSQNPLAITVHASPPEADARITGKLAALIGLVHGVWDGDALFFSRDLTVEGDTSAALALRNAIDDAELDLGAEVAALTGPLAGPTARLISLAETLTGVPFTRSGAVR</sequence>
<dbReference type="RefSeq" id="WP_073014379.1">
    <property type="nucleotide sequence ID" value="NZ_FRBW01000003.1"/>
</dbReference>
<organism evidence="2 3">
    <name type="scientific">Roseibium suaedae</name>
    <dbReference type="NCBI Taxonomy" id="735517"/>
    <lineage>
        <taxon>Bacteria</taxon>
        <taxon>Pseudomonadati</taxon>
        <taxon>Pseudomonadota</taxon>
        <taxon>Alphaproteobacteria</taxon>
        <taxon>Hyphomicrobiales</taxon>
        <taxon>Stappiaceae</taxon>
        <taxon>Roseibium</taxon>
    </lineage>
</organism>
<reference evidence="2 3" key="1">
    <citation type="submission" date="2016-11" db="EMBL/GenBank/DDBJ databases">
        <authorList>
            <person name="Jaros S."/>
            <person name="Januszkiewicz K."/>
            <person name="Wedrychowicz H."/>
        </authorList>
    </citation>
    <scope>NUCLEOTIDE SEQUENCE [LARGE SCALE GENOMIC DNA]</scope>
    <source>
        <strain evidence="2 3">DSM 22153</strain>
    </source>
</reference>
<dbReference type="InterPro" id="IPR036527">
    <property type="entry name" value="SCP2_sterol-bd_dom_sf"/>
</dbReference>
<dbReference type="Pfam" id="PF02036">
    <property type="entry name" value="SCP2"/>
    <property type="match status" value="1"/>
</dbReference>
<dbReference type="Gene3D" id="3.30.1050.10">
    <property type="entry name" value="SCP2 sterol-binding domain"/>
    <property type="match status" value="1"/>
</dbReference>
<dbReference type="InterPro" id="IPR003033">
    <property type="entry name" value="SCP2_sterol-bd_dom"/>
</dbReference>
<accession>A0A1M7KJ85</accession>
<keyword evidence="3" id="KW-1185">Reference proteome</keyword>
<evidence type="ECO:0000313" key="2">
    <source>
        <dbReference type="EMBL" id="SHM64967.1"/>
    </source>
</evidence>